<organism evidence="3 4">
    <name type="scientific">Streptomyces griseorubiginosus</name>
    <dbReference type="NCBI Taxonomy" id="67304"/>
    <lineage>
        <taxon>Bacteria</taxon>
        <taxon>Bacillati</taxon>
        <taxon>Actinomycetota</taxon>
        <taxon>Actinomycetes</taxon>
        <taxon>Kitasatosporales</taxon>
        <taxon>Streptomycetaceae</taxon>
        <taxon>Streptomyces</taxon>
    </lineage>
</organism>
<dbReference type="Gene3D" id="3.40.50.720">
    <property type="entry name" value="NAD(P)-binding Rossmann-like Domain"/>
    <property type="match status" value="1"/>
</dbReference>
<dbReference type="EC" id="2.7.7.73" evidence="3"/>
<dbReference type="Pfam" id="PF00899">
    <property type="entry name" value="ThiF"/>
    <property type="match status" value="1"/>
</dbReference>
<feature type="domain" description="THIF-type NAD/FAD binding fold" evidence="2">
    <location>
        <begin position="156"/>
        <end position="388"/>
    </location>
</feature>
<evidence type="ECO:0000313" key="3">
    <source>
        <dbReference type="EMBL" id="AYC41748.1"/>
    </source>
</evidence>
<dbReference type="PANTHER" id="PTHR10953">
    <property type="entry name" value="UBIQUITIN-ACTIVATING ENZYME E1"/>
    <property type="match status" value="1"/>
</dbReference>
<dbReference type="GO" id="GO:0016779">
    <property type="term" value="F:nucleotidyltransferase activity"/>
    <property type="evidence" value="ECO:0007669"/>
    <property type="project" value="UniProtKB-KW"/>
</dbReference>
<dbReference type="KEGG" id="sge:DWG14_06039"/>
<dbReference type="GO" id="GO:0004792">
    <property type="term" value="F:thiosulfate-cyanide sulfurtransferase activity"/>
    <property type="evidence" value="ECO:0007669"/>
    <property type="project" value="TreeGrafter"/>
</dbReference>
<dbReference type="InterPro" id="IPR000594">
    <property type="entry name" value="ThiF_NAD_FAD-bd"/>
</dbReference>
<dbReference type="PANTHER" id="PTHR10953:SF102">
    <property type="entry name" value="ADENYLYLTRANSFERASE AND SULFURTRANSFERASE MOCS3"/>
    <property type="match status" value="1"/>
</dbReference>
<evidence type="ECO:0000259" key="2">
    <source>
        <dbReference type="Pfam" id="PF00899"/>
    </source>
</evidence>
<protein>
    <submittedName>
        <fullName evidence="3">Sulfur carrier protein ThiS adenylyltransferase</fullName>
        <ecNumber evidence="3">2.7.7.73</ecNumber>
    </submittedName>
</protein>
<dbReference type="AlphaFoldDB" id="A0AAI8PPS7"/>
<reference evidence="3 4" key="1">
    <citation type="submission" date="2018-09" db="EMBL/GenBank/DDBJ databases">
        <title>Production of Trimethoprim by Streptomyces sp. 3E-1.</title>
        <authorList>
            <person name="Kang H.J."/>
            <person name="Kim S.B."/>
        </authorList>
    </citation>
    <scope>NUCLEOTIDE SEQUENCE [LARGE SCALE GENOMIC DNA]</scope>
    <source>
        <strain evidence="3 4">3E-1</strain>
    </source>
</reference>
<gene>
    <name evidence="3" type="primary">thiF_2</name>
    <name evidence="3" type="ORF">DWG14_06039</name>
</gene>
<keyword evidence="3" id="KW-0808">Transferase</keyword>
<evidence type="ECO:0000313" key="4">
    <source>
        <dbReference type="Proteomes" id="UP000265765"/>
    </source>
</evidence>
<accession>A0AAI8PPS7</accession>
<dbReference type="Proteomes" id="UP000265765">
    <property type="component" value="Chromosome"/>
</dbReference>
<dbReference type="InterPro" id="IPR045886">
    <property type="entry name" value="ThiF/MoeB/HesA"/>
</dbReference>
<dbReference type="InterPro" id="IPR035985">
    <property type="entry name" value="Ubiquitin-activating_enz"/>
</dbReference>
<dbReference type="GO" id="GO:0008641">
    <property type="term" value="F:ubiquitin-like modifier activating enzyme activity"/>
    <property type="evidence" value="ECO:0007669"/>
    <property type="project" value="InterPro"/>
</dbReference>
<evidence type="ECO:0000256" key="1">
    <source>
        <dbReference type="SAM" id="MobiDB-lite"/>
    </source>
</evidence>
<name>A0AAI8PPS7_9ACTN</name>
<feature type="region of interest" description="Disordered" evidence="1">
    <location>
        <begin position="1"/>
        <end position="24"/>
    </location>
</feature>
<sequence>MTATAAPSTTPRFGVTGRAVGDRSRTPHVAGQRWQFSNQWEMLELADGSLFFDSVYADHRVISAPTPILRRILLLIESDRPTLESIASRVAGDVTAETVSRIERLLKPLVGAGILVPLRDDHRPAWADDALIERFSTQLEWLGTLSTAPHGHWDFFSRLRQSSVAVIGLGGAGSLLAHALTAVGVGALTLVDGDTVEESNLVRQILYNPDQSGRGKADCLAEQLQRFSPHTRYRVLREYVHSERDVQDCIEGADFVAVCADAPRFVLNRWIDVACKEKGIPYLGAFAGSVGPMYRPGSSGCFGCLEYRLRDELGVRHDLLVDALAAKESWRYPAFVSGPLTVAHLMTTEIVLHLTGAAPPSTAGGVLRFQHPHTVLEQFPGHSACNCSAPADDTCRPNS</sequence>
<dbReference type="GO" id="GO:0005829">
    <property type="term" value="C:cytosol"/>
    <property type="evidence" value="ECO:0007669"/>
    <property type="project" value="TreeGrafter"/>
</dbReference>
<feature type="compositionally biased region" description="Polar residues" evidence="1">
    <location>
        <begin position="1"/>
        <end position="11"/>
    </location>
</feature>
<dbReference type="EMBL" id="CP032427">
    <property type="protein sequence ID" value="AYC41748.1"/>
    <property type="molecule type" value="Genomic_DNA"/>
</dbReference>
<dbReference type="GO" id="GO:0008146">
    <property type="term" value="F:sulfotransferase activity"/>
    <property type="evidence" value="ECO:0007669"/>
    <property type="project" value="TreeGrafter"/>
</dbReference>
<dbReference type="SUPFAM" id="SSF69572">
    <property type="entry name" value="Activating enzymes of the ubiquitin-like proteins"/>
    <property type="match status" value="1"/>
</dbReference>
<keyword evidence="3" id="KW-0548">Nucleotidyltransferase</keyword>
<proteinExistence type="predicted"/>